<dbReference type="SUPFAM" id="SSF54373">
    <property type="entry name" value="FAD-linked reductases, C-terminal domain"/>
    <property type="match status" value="1"/>
</dbReference>
<keyword evidence="2" id="KW-0784">Thiamine biosynthesis</keyword>
<comment type="pathway">
    <text evidence="1">Cofactor biosynthesis; thiamine diphosphate biosynthesis.</text>
</comment>
<proteinExistence type="predicted"/>
<keyword evidence="6" id="KW-1185">Reference proteome</keyword>
<evidence type="ECO:0000256" key="1">
    <source>
        <dbReference type="ARBA" id="ARBA00004948"/>
    </source>
</evidence>
<dbReference type="Pfam" id="PF01266">
    <property type="entry name" value="DAO"/>
    <property type="match status" value="1"/>
</dbReference>
<dbReference type="OrthoDB" id="9805337at2"/>
<dbReference type="GO" id="GO:0050660">
    <property type="term" value="F:flavin adenine dinucleotide binding"/>
    <property type="evidence" value="ECO:0007669"/>
    <property type="project" value="InterPro"/>
</dbReference>
<dbReference type="EC" id="1.4.3.19" evidence="5"/>
<gene>
    <name evidence="5" type="primary">thiO</name>
    <name evidence="5" type="ORF">FIV42_14705</name>
</gene>
<dbReference type="Gene3D" id="3.30.9.10">
    <property type="entry name" value="D-Amino Acid Oxidase, subunit A, domain 2"/>
    <property type="match status" value="1"/>
</dbReference>
<organism evidence="5 6">
    <name type="scientific">Persicimonas caeni</name>
    <dbReference type="NCBI Taxonomy" id="2292766"/>
    <lineage>
        <taxon>Bacteria</taxon>
        <taxon>Deltaproteobacteria</taxon>
        <taxon>Bradymonadales</taxon>
        <taxon>Bradymonadaceae</taxon>
        <taxon>Persicimonas</taxon>
    </lineage>
</organism>
<dbReference type="Gene3D" id="3.50.50.60">
    <property type="entry name" value="FAD/NAD(P)-binding domain"/>
    <property type="match status" value="1"/>
</dbReference>
<reference evidence="5 6" key="1">
    <citation type="submission" date="2019-06" db="EMBL/GenBank/DDBJ databases">
        <title>Persicimonas caeni gen. nov., sp. nov., a predatory bacterium isolated from solar saltern.</title>
        <authorList>
            <person name="Wang S."/>
        </authorList>
    </citation>
    <scope>NUCLEOTIDE SEQUENCE [LARGE SCALE GENOMIC DNA]</scope>
    <source>
        <strain evidence="5 6">YN101</strain>
    </source>
</reference>
<evidence type="ECO:0000313" key="6">
    <source>
        <dbReference type="Proteomes" id="UP000315995"/>
    </source>
</evidence>
<accession>A0A4Y6PUL8</accession>
<evidence type="ECO:0000256" key="2">
    <source>
        <dbReference type="ARBA" id="ARBA00022977"/>
    </source>
</evidence>
<dbReference type="GO" id="GO:0043799">
    <property type="term" value="F:glycine oxidase activity"/>
    <property type="evidence" value="ECO:0007669"/>
    <property type="project" value="UniProtKB-EC"/>
</dbReference>
<evidence type="ECO:0000259" key="4">
    <source>
        <dbReference type="Pfam" id="PF01266"/>
    </source>
</evidence>
<feature type="domain" description="FAD dependent oxidoreductase" evidence="4">
    <location>
        <begin position="6"/>
        <end position="351"/>
    </location>
</feature>
<dbReference type="UniPathway" id="UPA00060"/>
<evidence type="ECO:0000256" key="3">
    <source>
        <dbReference type="ARBA" id="ARBA00023002"/>
    </source>
</evidence>
<dbReference type="InterPro" id="IPR012727">
    <property type="entry name" value="Gly_oxidase_ThiO"/>
</dbReference>
<dbReference type="PANTHER" id="PTHR13847">
    <property type="entry name" value="SARCOSINE DEHYDROGENASE-RELATED"/>
    <property type="match status" value="1"/>
</dbReference>
<dbReference type="AlphaFoldDB" id="A0A4Y6PUL8"/>
<evidence type="ECO:0000313" key="5">
    <source>
        <dbReference type="EMBL" id="QDG51943.1"/>
    </source>
</evidence>
<dbReference type="Proteomes" id="UP000315995">
    <property type="component" value="Chromosome"/>
</dbReference>
<dbReference type="GO" id="GO:0009228">
    <property type="term" value="P:thiamine biosynthetic process"/>
    <property type="evidence" value="ECO:0007669"/>
    <property type="project" value="UniProtKB-KW"/>
</dbReference>
<dbReference type="InterPro" id="IPR006076">
    <property type="entry name" value="FAD-dep_OxRdtase"/>
</dbReference>
<dbReference type="NCBIfam" id="TIGR02352">
    <property type="entry name" value="thiamin_ThiO"/>
    <property type="match status" value="1"/>
</dbReference>
<accession>A0A5B8Y663</accession>
<dbReference type="GO" id="GO:0009229">
    <property type="term" value="P:thiamine diphosphate biosynthetic process"/>
    <property type="evidence" value="ECO:0007669"/>
    <property type="project" value="UniProtKB-UniPathway"/>
</dbReference>
<dbReference type="GO" id="GO:0005737">
    <property type="term" value="C:cytoplasm"/>
    <property type="evidence" value="ECO:0007669"/>
    <property type="project" value="TreeGrafter"/>
</dbReference>
<dbReference type="EMBL" id="CP041186">
    <property type="protein sequence ID" value="QDG51943.1"/>
    <property type="molecule type" value="Genomic_DNA"/>
</dbReference>
<sequence>MQTTQIAVVGAGIAGLGVGLELVERGFEVTIFERDEVGRGASWAAAGMLAPTAEVTFEEEALLRLGQKSLAMYPDFIARLEEASGMDVDYRDEGTLMVALDRDDAEELQRVHDYHRELGLEVDKLSADEARELEPGLVPNLHSALYIRTDHQVDPRRMTRAMAKAFERAGGTLHEHTAIARVECGERVEAVVTDAGERIACETLLVAAGAWTRGLEGIPRELLPRVRPVRGQMLSIDLGEPPLCERVIRAPDAYLVPKSDGRLIVGATSEEMGFDPQLTAGGVFELLRGAWETLPGIYDQHLLDMWTGFRPVTLDNLPVLGPSELDGLWFATGHGRNGILLTAVTAECLAEAIATGHTPDALQGFTPARLAR</sequence>
<dbReference type="InterPro" id="IPR036188">
    <property type="entry name" value="FAD/NAD-bd_sf"/>
</dbReference>
<dbReference type="SUPFAM" id="SSF51905">
    <property type="entry name" value="FAD/NAD(P)-binding domain"/>
    <property type="match status" value="1"/>
</dbReference>
<protein>
    <submittedName>
        <fullName evidence="5">Glycine oxidase ThiO</fullName>
        <ecNumber evidence="5">1.4.3.19</ecNumber>
    </submittedName>
</protein>
<name>A0A4Y6PUL8_PERCE</name>
<dbReference type="PANTHER" id="PTHR13847:SF289">
    <property type="entry name" value="GLYCINE OXIDASE"/>
    <property type="match status" value="1"/>
</dbReference>
<keyword evidence="3 5" id="KW-0560">Oxidoreductase</keyword>
<dbReference type="RefSeq" id="WP_141198421.1">
    <property type="nucleotide sequence ID" value="NZ_CP041186.1"/>
</dbReference>